<protein>
    <submittedName>
        <fullName evidence="2">Uncharacterized protein</fullName>
    </submittedName>
</protein>
<proteinExistence type="predicted"/>
<name>A0A7X0KK69_9HYPH</name>
<keyword evidence="1" id="KW-0472">Membrane</keyword>
<reference evidence="2 3" key="1">
    <citation type="submission" date="2020-08" db="EMBL/GenBank/DDBJ databases">
        <title>Genomic Encyclopedia of Type Strains, Phase IV (KMG-IV): sequencing the most valuable type-strain genomes for metagenomic binning, comparative biology and taxonomic classification.</title>
        <authorList>
            <person name="Goeker M."/>
        </authorList>
    </citation>
    <scope>NUCLEOTIDE SEQUENCE [LARGE SCALE GENOMIC DNA]</scope>
    <source>
        <strain evidence="2 3">DSM 7051</strain>
    </source>
</reference>
<accession>A0A7X0KK69</accession>
<evidence type="ECO:0000256" key="1">
    <source>
        <dbReference type="SAM" id="Phobius"/>
    </source>
</evidence>
<evidence type="ECO:0000313" key="3">
    <source>
        <dbReference type="Proteomes" id="UP000536262"/>
    </source>
</evidence>
<dbReference type="Proteomes" id="UP000536262">
    <property type="component" value="Unassembled WGS sequence"/>
</dbReference>
<feature type="transmembrane region" description="Helical" evidence="1">
    <location>
        <begin position="12"/>
        <end position="32"/>
    </location>
</feature>
<keyword evidence="3" id="KW-1185">Reference proteome</keyword>
<organism evidence="2 3">
    <name type="scientific">Aminobacter aganoensis</name>
    <dbReference type="NCBI Taxonomy" id="83264"/>
    <lineage>
        <taxon>Bacteria</taxon>
        <taxon>Pseudomonadati</taxon>
        <taxon>Pseudomonadota</taxon>
        <taxon>Alphaproteobacteria</taxon>
        <taxon>Hyphomicrobiales</taxon>
        <taxon>Phyllobacteriaceae</taxon>
        <taxon>Aminobacter</taxon>
    </lineage>
</organism>
<evidence type="ECO:0000313" key="2">
    <source>
        <dbReference type="EMBL" id="MBB6353730.1"/>
    </source>
</evidence>
<keyword evidence="1" id="KW-0812">Transmembrane</keyword>
<comment type="caution">
    <text evidence="2">The sequence shown here is derived from an EMBL/GenBank/DDBJ whole genome shotgun (WGS) entry which is preliminary data.</text>
</comment>
<dbReference type="EMBL" id="JACHOU010000002">
    <property type="protein sequence ID" value="MBB6353730.1"/>
    <property type="molecule type" value="Genomic_DNA"/>
</dbReference>
<sequence>MRYLARLNADPTSWLLILLIGSVVGTLLYVVLTSITF</sequence>
<gene>
    <name evidence="2" type="ORF">GGR00_001498</name>
</gene>
<dbReference type="AlphaFoldDB" id="A0A7X0KK69"/>
<keyword evidence="1" id="KW-1133">Transmembrane helix</keyword>